<dbReference type="Gene3D" id="3.30.450.40">
    <property type="match status" value="2"/>
</dbReference>
<organism evidence="18 19">
    <name type="scientific">Streptomyces liangshanensis</name>
    <dbReference type="NCBI Taxonomy" id="2717324"/>
    <lineage>
        <taxon>Bacteria</taxon>
        <taxon>Bacillati</taxon>
        <taxon>Actinomycetota</taxon>
        <taxon>Actinomycetes</taxon>
        <taxon>Kitasatosporales</taxon>
        <taxon>Streptomycetaceae</taxon>
        <taxon>Streptomyces</taxon>
    </lineage>
</organism>
<dbReference type="SMART" id="SM00065">
    <property type="entry name" value="GAF"/>
    <property type="match status" value="1"/>
</dbReference>
<name>A0A6G9H6X3_9ACTN</name>
<keyword evidence="5" id="KW-0547">Nucleotide-binding</keyword>
<keyword evidence="8" id="KW-0067">ATP-binding</keyword>
<keyword evidence="4" id="KW-0479">Metal-binding</keyword>
<evidence type="ECO:0000256" key="14">
    <source>
        <dbReference type="ARBA" id="ARBA00075117"/>
    </source>
</evidence>
<dbReference type="InterPro" id="IPR052016">
    <property type="entry name" value="Bact_Sigma-Reg"/>
</dbReference>
<dbReference type="PROSITE" id="PS50112">
    <property type="entry name" value="PAS"/>
    <property type="match status" value="1"/>
</dbReference>
<evidence type="ECO:0000256" key="6">
    <source>
        <dbReference type="ARBA" id="ARBA00022777"/>
    </source>
</evidence>
<dbReference type="GO" id="GO:0046872">
    <property type="term" value="F:metal ion binding"/>
    <property type="evidence" value="ECO:0007669"/>
    <property type="project" value="UniProtKB-KW"/>
</dbReference>
<comment type="function">
    <text evidence="13">Primarily acts as an independent SigF regulator that is sensitive to the osmosensory signal, mediating the cross talk of PknD with the SigF regulon. Possesses both phosphatase and kinase activities. The kinase domain functions as a classic anti-sigma factor-like kinase to phosphorylate the anti-anti-sigma factor domain at the canonical regulatory site, and the phosphatase domain antagonizes this activity.</text>
</comment>
<evidence type="ECO:0000256" key="7">
    <source>
        <dbReference type="ARBA" id="ARBA00022801"/>
    </source>
</evidence>
<dbReference type="Gene3D" id="3.60.40.10">
    <property type="entry name" value="PPM-type phosphatase domain"/>
    <property type="match status" value="1"/>
</dbReference>
<dbReference type="EMBL" id="CP050177">
    <property type="protein sequence ID" value="QIQ06056.1"/>
    <property type="molecule type" value="Genomic_DNA"/>
</dbReference>
<dbReference type="SUPFAM" id="SSF55785">
    <property type="entry name" value="PYP-like sensor domain (PAS domain)"/>
    <property type="match status" value="1"/>
</dbReference>
<feature type="region of interest" description="Disordered" evidence="16">
    <location>
        <begin position="282"/>
        <end position="301"/>
    </location>
</feature>
<evidence type="ECO:0000256" key="5">
    <source>
        <dbReference type="ARBA" id="ARBA00022741"/>
    </source>
</evidence>
<dbReference type="Pfam" id="PF07228">
    <property type="entry name" value="SpoIIE"/>
    <property type="match status" value="1"/>
</dbReference>
<dbReference type="Proteomes" id="UP000501179">
    <property type="component" value="Chromosome"/>
</dbReference>
<dbReference type="GO" id="GO:0005524">
    <property type="term" value="F:ATP binding"/>
    <property type="evidence" value="ECO:0007669"/>
    <property type="project" value="UniProtKB-KW"/>
</dbReference>
<dbReference type="InterPro" id="IPR003018">
    <property type="entry name" value="GAF"/>
</dbReference>
<evidence type="ECO:0000313" key="18">
    <source>
        <dbReference type="EMBL" id="QIQ06056.1"/>
    </source>
</evidence>
<dbReference type="FunFam" id="3.60.40.10:FF:000005">
    <property type="entry name" value="Serine/threonine protein phosphatase"/>
    <property type="match status" value="1"/>
</dbReference>
<evidence type="ECO:0000256" key="4">
    <source>
        <dbReference type="ARBA" id="ARBA00022723"/>
    </source>
</evidence>
<dbReference type="GO" id="GO:0016301">
    <property type="term" value="F:kinase activity"/>
    <property type="evidence" value="ECO:0007669"/>
    <property type="project" value="UniProtKB-KW"/>
</dbReference>
<dbReference type="RefSeq" id="WP_167034756.1">
    <property type="nucleotide sequence ID" value="NZ_CP050177.1"/>
</dbReference>
<dbReference type="SUPFAM" id="SSF55781">
    <property type="entry name" value="GAF domain-like"/>
    <property type="match status" value="2"/>
</dbReference>
<keyword evidence="10" id="KW-0904">Protein phosphatase</keyword>
<dbReference type="AlphaFoldDB" id="A0A6G9H6X3"/>
<accession>A0A6G9H6X3</accession>
<evidence type="ECO:0000256" key="10">
    <source>
        <dbReference type="ARBA" id="ARBA00022912"/>
    </source>
</evidence>
<evidence type="ECO:0000256" key="1">
    <source>
        <dbReference type="ARBA" id="ARBA00013081"/>
    </source>
</evidence>
<evidence type="ECO:0000259" key="17">
    <source>
        <dbReference type="PROSITE" id="PS50112"/>
    </source>
</evidence>
<keyword evidence="7" id="KW-0378">Hydrolase</keyword>
<evidence type="ECO:0000256" key="16">
    <source>
        <dbReference type="SAM" id="MobiDB-lite"/>
    </source>
</evidence>
<dbReference type="Pfam" id="PF08448">
    <property type="entry name" value="PAS_4"/>
    <property type="match status" value="1"/>
</dbReference>
<dbReference type="PANTHER" id="PTHR43156">
    <property type="entry name" value="STAGE II SPORULATION PROTEIN E-RELATED"/>
    <property type="match status" value="1"/>
</dbReference>
<evidence type="ECO:0000256" key="11">
    <source>
        <dbReference type="ARBA" id="ARBA00023211"/>
    </source>
</evidence>
<keyword evidence="3" id="KW-0808">Transferase</keyword>
<sequence>MGNDVARCSTHDIDRALLDVVRLTGAHVGAVYECVPQEHVIRMTVVTGVSRRIAQPWSRVAMSAPVPVAEAARERRLIWLSGHSEVARRYPRTALAFPYHSSMCVAPLLAGSTCWGVVLLLWPGNRAPRLTCRETDAITSAADRMGEVLQEARIPDEPVRDPSPLRTLAHARPAARRTEAEAHAGADLVERLHEGLFAMDLDGRVTYLNEQAAVLLGGERPATTGARLWEALPWLDDPAYENLYLSALFSRLPTSFTALKPPDTWLSFRLFPDLTGVSARVAPASAPDAGPPRAPDPPMGAQSGAGSLFHLMHLSSALTQAVGVKDVTGCVTDQIMPVINAHGLALVSADDERLRILSSLGFPEALTERLDGLPLTVNSAGARAIRSGIPSFFADDDELVRAYPHLKDLYSDLGPVCYLPLLASGRTVGCCVLRFPRPHPFPHEERAALTSLAGMIAQALERARLYDTQSQIARGLQAVLLPRTLPDIPGLGVTARYLPATSGMDIGGDFYDLIRLDHHRVAAVIGDVQGHNVNAAALMGQLRTAIQAHATSGAPPEEVLKRTNRLIHGLDPGLFASCLYAELDLRDGTARAAVAGHPPLILAPPGRTAGVLDTTPGVPLGIEAESAYEATVFRTPPGSLLTLYTDGLVERPGTDLGAAIDDLAGQIEGLRSRPLDVVADELIDQAWRNGQGRDDIALLLIRPHAP</sequence>
<dbReference type="PANTHER" id="PTHR43156:SF2">
    <property type="entry name" value="STAGE II SPORULATION PROTEIN E"/>
    <property type="match status" value="1"/>
</dbReference>
<comment type="catalytic activity">
    <reaction evidence="12">
        <text>O-phospho-L-seryl-[protein] + H2O = L-seryl-[protein] + phosphate</text>
        <dbReference type="Rhea" id="RHEA:20629"/>
        <dbReference type="Rhea" id="RHEA-COMP:9863"/>
        <dbReference type="Rhea" id="RHEA-COMP:11604"/>
        <dbReference type="ChEBI" id="CHEBI:15377"/>
        <dbReference type="ChEBI" id="CHEBI:29999"/>
        <dbReference type="ChEBI" id="CHEBI:43474"/>
        <dbReference type="ChEBI" id="CHEBI:83421"/>
        <dbReference type="EC" id="3.1.3.16"/>
    </reaction>
</comment>
<feature type="domain" description="PAS" evidence="17">
    <location>
        <begin position="188"/>
        <end position="217"/>
    </location>
</feature>
<dbReference type="SUPFAM" id="SSF81606">
    <property type="entry name" value="PP2C-like"/>
    <property type="match status" value="1"/>
</dbReference>
<dbReference type="InterPro" id="IPR035965">
    <property type="entry name" value="PAS-like_dom_sf"/>
</dbReference>
<evidence type="ECO:0000313" key="19">
    <source>
        <dbReference type="Proteomes" id="UP000501179"/>
    </source>
</evidence>
<dbReference type="SMART" id="SM00331">
    <property type="entry name" value="PP2C_SIG"/>
    <property type="match status" value="1"/>
</dbReference>
<gene>
    <name evidence="18" type="ORF">HA039_30455</name>
</gene>
<dbReference type="InterPro" id="IPR000014">
    <property type="entry name" value="PAS"/>
</dbReference>
<dbReference type="InterPro" id="IPR001932">
    <property type="entry name" value="PPM-type_phosphatase-like_dom"/>
</dbReference>
<reference evidence="18 19" key="1">
    <citation type="submission" date="2020-03" db="EMBL/GenBank/DDBJ databases">
        <title>A novel species.</title>
        <authorList>
            <person name="Gao J."/>
        </authorList>
    </citation>
    <scope>NUCLEOTIDE SEQUENCE [LARGE SCALE GENOMIC DNA]</scope>
    <source>
        <strain evidence="18 19">QMT-12</strain>
    </source>
</reference>
<evidence type="ECO:0000256" key="15">
    <source>
        <dbReference type="ARBA" id="ARBA00081350"/>
    </source>
</evidence>
<evidence type="ECO:0000256" key="9">
    <source>
        <dbReference type="ARBA" id="ARBA00022842"/>
    </source>
</evidence>
<feature type="compositionally biased region" description="Pro residues" evidence="16">
    <location>
        <begin position="289"/>
        <end position="298"/>
    </location>
</feature>
<evidence type="ECO:0000256" key="12">
    <source>
        <dbReference type="ARBA" id="ARBA00047761"/>
    </source>
</evidence>
<dbReference type="SMART" id="SM00091">
    <property type="entry name" value="PAS"/>
    <property type="match status" value="1"/>
</dbReference>
<dbReference type="InterPro" id="IPR029016">
    <property type="entry name" value="GAF-like_dom_sf"/>
</dbReference>
<dbReference type="KEGG" id="slia:HA039_30455"/>
<keyword evidence="19" id="KW-1185">Reference proteome</keyword>
<keyword evidence="6" id="KW-0418">Kinase</keyword>
<proteinExistence type="predicted"/>
<dbReference type="EC" id="3.1.3.16" evidence="1"/>
<evidence type="ECO:0000256" key="3">
    <source>
        <dbReference type="ARBA" id="ARBA00022679"/>
    </source>
</evidence>
<protein>
    <recommendedName>
        <fullName evidence="1">protein-serine/threonine phosphatase</fullName>
        <ecNumber evidence="1">3.1.3.16</ecNumber>
    </recommendedName>
    <alternativeName>
        <fullName evidence="15">Protein-serine/threonine phosphatase</fullName>
    </alternativeName>
    <alternativeName>
        <fullName evidence="14">Serine/threonine-protein kinase</fullName>
    </alternativeName>
</protein>
<dbReference type="Gene3D" id="3.30.450.20">
    <property type="entry name" value="PAS domain"/>
    <property type="match status" value="1"/>
</dbReference>
<dbReference type="Pfam" id="PF13185">
    <property type="entry name" value="GAF_2"/>
    <property type="match status" value="1"/>
</dbReference>
<evidence type="ECO:0000256" key="2">
    <source>
        <dbReference type="ARBA" id="ARBA00022553"/>
    </source>
</evidence>
<dbReference type="InterPro" id="IPR013656">
    <property type="entry name" value="PAS_4"/>
</dbReference>
<keyword evidence="11" id="KW-0464">Manganese</keyword>
<keyword evidence="2" id="KW-0597">Phosphoprotein</keyword>
<evidence type="ECO:0000256" key="8">
    <source>
        <dbReference type="ARBA" id="ARBA00022840"/>
    </source>
</evidence>
<keyword evidence="9" id="KW-0460">Magnesium</keyword>
<dbReference type="InterPro" id="IPR036457">
    <property type="entry name" value="PPM-type-like_dom_sf"/>
</dbReference>
<dbReference type="GO" id="GO:0004722">
    <property type="term" value="F:protein serine/threonine phosphatase activity"/>
    <property type="evidence" value="ECO:0007669"/>
    <property type="project" value="UniProtKB-EC"/>
</dbReference>
<evidence type="ECO:0000256" key="13">
    <source>
        <dbReference type="ARBA" id="ARBA00056274"/>
    </source>
</evidence>